<evidence type="ECO:0000313" key="14">
    <source>
        <dbReference type="EMBL" id="GHF06691.1"/>
    </source>
</evidence>
<feature type="binding site" evidence="12">
    <location>
        <position position="186"/>
    </location>
    <ligand>
        <name>ATP</name>
        <dbReference type="ChEBI" id="CHEBI:30616"/>
    </ligand>
</feature>
<accession>A0A8J3GNB6</accession>
<dbReference type="HAMAP" id="MF_01987">
    <property type="entry name" value="Ribokinase"/>
    <property type="match status" value="1"/>
</dbReference>
<evidence type="ECO:0000256" key="2">
    <source>
        <dbReference type="ARBA" id="ARBA00012035"/>
    </source>
</evidence>
<dbReference type="EC" id="2.7.1.15" evidence="2 12"/>
<keyword evidence="9 12" id="KW-0460">Magnesium</keyword>
<keyword evidence="8 12" id="KW-0067">ATP-binding</keyword>
<comment type="similarity">
    <text evidence="1">Belongs to the carbohydrate kinase pfkB family.</text>
</comment>
<evidence type="ECO:0000256" key="1">
    <source>
        <dbReference type="ARBA" id="ARBA00005380"/>
    </source>
</evidence>
<comment type="catalytic activity">
    <reaction evidence="12">
        <text>D-ribose + ATP = D-ribose 5-phosphate + ADP + H(+)</text>
        <dbReference type="Rhea" id="RHEA:13697"/>
        <dbReference type="ChEBI" id="CHEBI:15378"/>
        <dbReference type="ChEBI" id="CHEBI:30616"/>
        <dbReference type="ChEBI" id="CHEBI:47013"/>
        <dbReference type="ChEBI" id="CHEBI:78346"/>
        <dbReference type="ChEBI" id="CHEBI:456216"/>
        <dbReference type="EC" id="2.7.1.15"/>
    </reaction>
</comment>
<evidence type="ECO:0000256" key="5">
    <source>
        <dbReference type="ARBA" id="ARBA00022723"/>
    </source>
</evidence>
<keyword evidence="6 12" id="KW-0547">Nucleotide-binding</keyword>
<evidence type="ECO:0000259" key="13">
    <source>
        <dbReference type="Pfam" id="PF00294"/>
    </source>
</evidence>
<dbReference type="EMBL" id="BNAI01000001">
    <property type="protein sequence ID" value="GHF06691.1"/>
    <property type="molecule type" value="Genomic_DNA"/>
</dbReference>
<dbReference type="GO" id="GO:0046872">
    <property type="term" value="F:metal ion binding"/>
    <property type="evidence" value="ECO:0007669"/>
    <property type="project" value="UniProtKB-KW"/>
</dbReference>
<feature type="binding site" evidence="12">
    <location>
        <position position="248"/>
    </location>
    <ligand>
        <name>K(+)</name>
        <dbReference type="ChEBI" id="CHEBI:29103"/>
    </ligand>
</feature>
<dbReference type="AlphaFoldDB" id="A0A8J3GNB6"/>
<dbReference type="GO" id="GO:0005829">
    <property type="term" value="C:cytosol"/>
    <property type="evidence" value="ECO:0007669"/>
    <property type="project" value="TreeGrafter"/>
</dbReference>
<evidence type="ECO:0000256" key="3">
    <source>
        <dbReference type="ARBA" id="ARBA00016943"/>
    </source>
</evidence>
<comment type="function">
    <text evidence="12">Catalyzes the phosphorylation of ribose at O-5 in a reaction requiring ATP and magnesium. The resulting D-ribose-5-phosphate can then be used either for sythesis of nucleotides, histidine, and tryptophan, or as a component of the pentose phosphate pathway.</text>
</comment>
<evidence type="ECO:0000256" key="4">
    <source>
        <dbReference type="ARBA" id="ARBA00022679"/>
    </source>
</evidence>
<dbReference type="GO" id="GO:0005524">
    <property type="term" value="F:ATP binding"/>
    <property type="evidence" value="ECO:0007669"/>
    <property type="project" value="UniProtKB-UniRule"/>
</dbReference>
<protein>
    <recommendedName>
        <fullName evidence="3 12">Ribokinase</fullName>
        <shortName evidence="12">RK</shortName>
        <ecNumber evidence="2 12">2.7.1.15</ecNumber>
    </recommendedName>
</protein>
<dbReference type="GO" id="GO:0004747">
    <property type="term" value="F:ribokinase activity"/>
    <property type="evidence" value="ECO:0007669"/>
    <property type="project" value="UniProtKB-UniRule"/>
</dbReference>
<dbReference type="Gene3D" id="3.40.1190.20">
    <property type="match status" value="1"/>
</dbReference>
<evidence type="ECO:0000256" key="12">
    <source>
        <dbReference type="HAMAP-Rule" id="MF_01987"/>
    </source>
</evidence>
<keyword evidence="5 12" id="KW-0479">Metal-binding</keyword>
<dbReference type="PROSITE" id="PS00584">
    <property type="entry name" value="PFKB_KINASES_2"/>
    <property type="match status" value="1"/>
</dbReference>
<feature type="binding site" evidence="12">
    <location>
        <position position="282"/>
    </location>
    <ligand>
        <name>K(+)</name>
        <dbReference type="ChEBI" id="CHEBI:29103"/>
    </ligand>
</feature>
<keyword evidence="11 12" id="KW-0119">Carbohydrate metabolism</keyword>
<dbReference type="GO" id="GO:0019303">
    <property type="term" value="P:D-ribose catabolic process"/>
    <property type="evidence" value="ECO:0007669"/>
    <property type="project" value="UniProtKB-UniRule"/>
</dbReference>
<feature type="domain" description="Carbohydrate kinase PfkB" evidence="13">
    <location>
        <begin position="5"/>
        <end position="291"/>
    </location>
</feature>
<feature type="binding site" evidence="12">
    <location>
        <position position="246"/>
    </location>
    <ligand>
        <name>K(+)</name>
        <dbReference type="ChEBI" id="CHEBI:29103"/>
    </ligand>
</feature>
<keyword evidence="10 12" id="KW-0630">Potassium</keyword>
<dbReference type="RefSeq" id="WP_191281709.1">
    <property type="nucleotide sequence ID" value="NZ_BNAI01000001.1"/>
</dbReference>
<comment type="activity regulation">
    <text evidence="12">Activated by a monovalent cation that binds near, but not in, the active site. The most likely occupant of the site in vivo is potassium. Ion binding induces a conformational change that may alter substrate affinity.</text>
</comment>
<feature type="binding site" evidence="12">
    <location>
        <begin position="251"/>
        <end position="252"/>
    </location>
    <ligand>
        <name>ATP</name>
        <dbReference type="ChEBI" id="CHEBI:30616"/>
    </ligand>
</feature>
<evidence type="ECO:0000256" key="9">
    <source>
        <dbReference type="ARBA" id="ARBA00022842"/>
    </source>
</evidence>
<comment type="cofactor">
    <cofactor evidence="12">
        <name>Mg(2+)</name>
        <dbReference type="ChEBI" id="CHEBI:18420"/>
    </cofactor>
    <text evidence="12">Requires a divalent cation, most likely magnesium in vivo, as an electrophilic catalyst to aid phosphoryl group transfer. It is the chelate of the metal and the nucleotide that is the actual substrate.</text>
</comment>
<feature type="binding site" evidence="12">
    <location>
        <position position="285"/>
    </location>
    <ligand>
        <name>K(+)</name>
        <dbReference type="ChEBI" id="CHEBI:29103"/>
    </ligand>
</feature>
<dbReference type="PANTHER" id="PTHR10584:SF166">
    <property type="entry name" value="RIBOKINASE"/>
    <property type="match status" value="1"/>
</dbReference>
<dbReference type="InterPro" id="IPR029056">
    <property type="entry name" value="Ribokinase-like"/>
</dbReference>
<name>A0A8J3GNB6_9MICO</name>
<comment type="caution">
    <text evidence="12">Lacks conserved residue(s) required for the propagation of feature annotation.</text>
</comment>
<keyword evidence="4 12" id="KW-0808">Transferase</keyword>
<dbReference type="Pfam" id="PF00294">
    <property type="entry name" value="PfkB"/>
    <property type="match status" value="1"/>
</dbReference>
<dbReference type="PRINTS" id="PR00990">
    <property type="entry name" value="RIBOKINASE"/>
</dbReference>
<dbReference type="InterPro" id="IPR011611">
    <property type="entry name" value="PfkB_dom"/>
</dbReference>
<evidence type="ECO:0000256" key="11">
    <source>
        <dbReference type="ARBA" id="ARBA00023277"/>
    </source>
</evidence>
<feature type="binding site" evidence="12">
    <location>
        <position position="142"/>
    </location>
    <ligand>
        <name>substrate</name>
    </ligand>
</feature>
<evidence type="ECO:0000256" key="8">
    <source>
        <dbReference type="ARBA" id="ARBA00022840"/>
    </source>
</evidence>
<dbReference type="UniPathway" id="UPA00916">
    <property type="reaction ID" value="UER00889"/>
</dbReference>
<keyword evidence="15" id="KW-1185">Reference proteome</keyword>
<feature type="binding site" evidence="12">
    <location>
        <begin position="41"/>
        <end position="45"/>
    </location>
    <ligand>
        <name>substrate</name>
    </ligand>
</feature>
<comment type="pathway">
    <text evidence="12">Carbohydrate metabolism; D-ribose degradation; D-ribose 5-phosphate from beta-D-ribopyranose: step 2/2.</text>
</comment>
<evidence type="ECO:0000313" key="15">
    <source>
        <dbReference type="Proteomes" id="UP000617531"/>
    </source>
</evidence>
<comment type="subunit">
    <text evidence="12">Homodimer.</text>
</comment>
<evidence type="ECO:0000256" key="7">
    <source>
        <dbReference type="ARBA" id="ARBA00022777"/>
    </source>
</evidence>
<dbReference type="InterPro" id="IPR002173">
    <property type="entry name" value="Carboh/pur_kinase_PfkB_CS"/>
</dbReference>
<reference evidence="14" key="1">
    <citation type="journal article" date="2014" name="Int. J. Syst. Evol. Microbiol.">
        <title>Complete genome sequence of Corynebacterium casei LMG S-19264T (=DSM 44701T), isolated from a smear-ripened cheese.</title>
        <authorList>
            <consortium name="US DOE Joint Genome Institute (JGI-PGF)"/>
            <person name="Walter F."/>
            <person name="Albersmeier A."/>
            <person name="Kalinowski J."/>
            <person name="Ruckert C."/>
        </authorList>
    </citation>
    <scope>NUCLEOTIDE SEQUENCE</scope>
    <source>
        <strain evidence="14">CGMCC 1.16548</strain>
    </source>
</reference>
<feature type="active site" description="Proton acceptor" evidence="12">
    <location>
        <position position="252"/>
    </location>
</feature>
<dbReference type="PANTHER" id="PTHR10584">
    <property type="entry name" value="SUGAR KINASE"/>
    <property type="match status" value="1"/>
</dbReference>
<proteinExistence type="inferred from homology"/>
<dbReference type="SUPFAM" id="SSF53613">
    <property type="entry name" value="Ribokinase-like"/>
    <property type="match status" value="1"/>
</dbReference>
<sequence>MSSARVIVVGSVNLDLLYRVPHLPRAGETLLGSQLQRLSGGKGGNQAHAAAKIAPPGVTVAMVAGVGDDDAGALLRSDLASAGVDVAGVRTVPGVSGTALIAVDDGGENTIVVIPGANSEWPESAAASIDLRPGDVVVLQLEVPFAVVESVVARADELGARVVLNAAPLDRRAADLLAGVDVLVVNEIEAGELFGFDAGLEADDVAGIAADLTTDLVVTLGARGVVFAPAGGAAISHPAFAVDAIDTVGAGDAFVGGLAAALAASASLESAVRWGSAAGALTTTVRGARHPGLTREAVETLAGPVG</sequence>
<feature type="binding site" evidence="12">
    <location>
        <begin position="13"/>
        <end position="15"/>
    </location>
    <ligand>
        <name>substrate</name>
    </ligand>
</feature>
<dbReference type="CDD" id="cd01174">
    <property type="entry name" value="ribokinase"/>
    <property type="match status" value="1"/>
</dbReference>
<organism evidence="14 15">
    <name type="scientific">Pseudolysinimonas yzui</name>
    <dbReference type="NCBI Taxonomy" id="2708254"/>
    <lineage>
        <taxon>Bacteria</taxon>
        <taxon>Bacillati</taxon>
        <taxon>Actinomycetota</taxon>
        <taxon>Actinomycetes</taxon>
        <taxon>Micrococcales</taxon>
        <taxon>Microbacteriaceae</taxon>
        <taxon>Pseudolysinimonas</taxon>
    </lineage>
</organism>
<dbReference type="InterPro" id="IPR011877">
    <property type="entry name" value="Ribokinase"/>
</dbReference>
<keyword evidence="7 12" id="KW-0418">Kinase</keyword>
<dbReference type="InterPro" id="IPR002139">
    <property type="entry name" value="Ribo/fructo_kinase"/>
</dbReference>
<comment type="caution">
    <text evidence="14">The sequence shown here is derived from an EMBL/GenBank/DDBJ whole genome shotgun (WGS) entry which is preliminary data.</text>
</comment>
<feature type="binding site" evidence="12">
    <location>
        <position position="287"/>
    </location>
    <ligand>
        <name>K(+)</name>
        <dbReference type="ChEBI" id="CHEBI:29103"/>
    </ligand>
</feature>
<gene>
    <name evidence="12 14" type="primary">rbsK</name>
    <name evidence="14" type="ORF">GCM10011600_04130</name>
</gene>
<evidence type="ECO:0000256" key="6">
    <source>
        <dbReference type="ARBA" id="ARBA00022741"/>
    </source>
</evidence>
<reference evidence="14" key="2">
    <citation type="submission" date="2020-09" db="EMBL/GenBank/DDBJ databases">
        <authorList>
            <person name="Sun Q."/>
            <person name="Zhou Y."/>
        </authorList>
    </citation>
    <scope>NUCLEOTIDE SEQUENCE</scope>
    <source>
        <strain evidence="14">CGMCC 1.16548</strain>
    </source>
</reference>
<keyword evidence="12" id="KW-0963">Cytoplasm</keyword>
<evidence type="ECO:0000256" key="10">
    <source>
        <dbReference type="ARBA" id="ARBA00022958"/>
    </source>
</evidence>
<feature type="binding site" evidence="12">
    <location>
        <position position="252"/>
    </location>
    <ligand>
        <name>substrate</name>
    </ligand>
</feature>
<comment type="subcellular location">
    <subcellularLocation>
        <location evidence="12">Cytoplasm</location>
    </subcellularLocation>
</comment>
<feature type="binding site" evidence="12">
    <location>
        <begin position="219"/>
        <end position="224"/>
    </location>
    <ligand>
        <name>ATP</name>
        <dbReference type="ChEBI" id="CHEBI:30616"/>
    </ligand>
</feature>
<comment type="similarity">
    <text evidence="12">Belongs to the carbohydrate kinase PfkB family. Ribokinase subfamily.</text>
</comment>
<dbReference type="Proteomes" id="UP000617531">
    <property type="component" value="Unassembled WGS sequence"/>
</dbReference>